<protein>
    <submittedName>
        <fullName evidence="2 3">Fas apoptotic inhibitory molecule 1-like isoform X1</fullName>
    </submittedName>
</protein>
<proteinExistence type="predicted"/>
<reference evidence="2 3" key="1">
    <citation type="submission" date="2025-05" db="UniProtKB">
        <authorList>
            <consortium name="RefSeq"/>
        </authorList>
    </citation>
    <scope>IDENTIFICATION</scope>
    <source>
        <tissue evidence="2 3">Muscle</tissue>
    </source>
</reference>
<dbReference type="GeneID" id="106472569"/>
<dbReference type="PANTHER" id="PTHR13088">
    <property type="entry name" value="FAS APOPTOTIC INHIBITORY MOLECULE FAIM"/>
    <property type="match status" value="1"/>
</dbReference>
<sequence length="177" mass="19962">MADIVAIWDVPLSDKNHRIELEHGTLSGKRIIRVDGKEILKKDWMFKLVGSESFEIGKAKCVITIQAIGGFTYEYSLSVNGKLLEKFRENQSKVMKTWLIQIMGEPTRIVLEKDTLDVWINGQKAETAGEFVEDGTETHFSVGDYQAYIKAVSTGNKRKGIVHSLFVNDVEIPESVE</sequence>
<dbReference type="Gene3D" id="2.40.128.180">
    <property type="match status" value="2"/>
</dbReference>
<dbReference type="Pfam" id="PF06905">
    <property type="entry name" value="FAIM1"/>
    <property type="match status" value="1"/>
</dbReference>
<organism evidence="1 3">
    <name type="scientific">Limulus polyphemus</name>
    <name type="common">Atlantic horseshoe crab</name>
    <dbReference type="NCBI Taxonomy" id="6850"/>
    <lineage>
        <taxon>Eukaryota</taxon>
        <taxon>Metazoa</taxon>
        <taxon>Ecdysozoa</taxon>
        <taxon>Arthropoda</taxon>
        <taxon>Chelicerata</taxon>
        <taxon>Merostomata</taxon>
        <taxon>Xiphosura</taxon>
        <taxon>Limulidae</taxon>
        <taxon>Limulus</taxon>
    </lineage>
</organism>
<accession>A0ABM1TLT3</accession>
<name>A0ABM1TLT3_LIMPO</name>
<evidence type="ECO:0000313" key="1">
    <source>
        <dbReference type="Proteomes" id="UP000694941"/>
    </source>
</evidence>
<evidence type="ECO:0000313" key="3">
    <source>
        <dbReference type="RefSeq" id="XP_022256839.1"/>
    </source>
</evidence>
<dbReference type="InterPro" id="IPR010695">
    <property type="entry name" value="FAIM1"/>
</dbReference>
<dbReference type="InterPro" id="IPR038513">
    <property type="entry name" value="FAIM1_dom_sf"/>
</dbReference>
<dbReference type="PANTHER" id="PTHR13088:SF3">
    <property type="entry name" value="FAS APOPTOTIC INHIBITORY MOLECULE 1"/>
    <property type="match status" value="1"/>
</dbReference>
<dbReference type="RefSeq" id="XP_022256839.1">
    <property type="nucleotide sequence ID" value="XM_022401131.1"/>
</dbReference>
<gene>
    <name evidence="2 3" type="primary">LOC106472569</name>
</gene>
<keyword evidence="1" id="KW-1185">Reference proteome</keyword>
<dbReference type="Proteomes" id="UP000694941">
    <property type="component" value="Unplaced"/>
</dbReference>
<evidence type="ECO:0000313" key="2">
    <source>
        <dbReference type="RefSeq" id="XP_013788677.1"/>
    </source>
</evidence>
<dbReference type="RefSeq" id="XP_013788677.1">
    <property type="nucleotide sequence ID" value="XM_013933223.2"/>
</dbReference>